<dbReference type="EMBL" id="FMHY01000002">
    <property type="protein sequence ID" value="SCL48708.1"/>
    <property type="molecule type" value="Genomic_DNA"/>
</dbReference>
<organism evidence="2 3">
    <name type="scientific">Micromonospora eburnea</name>
    <dbReference type="NCBI Taxonomy" id="227316"/>
    <lineage>
        <taxon>Bacteria</taxon>
        <taxon>Bacillati</taxon>
        <taxon>Actinomycetota</taxon>
        <taxon>Actinomycetes</taxon>
        <taxon>Micromonosporales</taxon>
        <taxon>Micromonosporaceae</taxon>
        <taxon>Micromonospora</taxon>
    </lineage>
</organism>
<proteinExistence type="predicted"/>
<dbReference type="Pfam" id="PF13560">
    <property type="entry name" value="HTH_31"/>
    <property type="match status" value="1"/>
</dbReference>
<dbReference type="OrthoDB" id="4640255at2"/>
<dbReference type="InterPro" id="IPR001387">
    <property type="entry name" value="Cro/C1-type_HTH"/>
</dbReference>
<dbReference type="Proteomes" id="UP000199696">
    <property type="component" value="Unassembled WGS sequence"/>
</dbReference>
<dbReference type="GO" id="GO:0003677">
    <property type="term" value="F:DNA binding"/>
    <property type="evidence" value="ECO:0007669"/>
    <property type="project" value="InterPro"/>
</dbReference>
<feature type="domain" description="HTH cro/C1-type" evidence="1">
    <location>
        <begin position="42"/>
        <end position="95"/>
    </location>
</feature>
<evidence type="ECO:0000313" key="2">
    <source>
        <dbReference type="EMBL" id="SCL48708.1"/>
    </source>
</evidence>
<protein>
    <submittedName>
        <fullName evidence="2">Helix-turn-helix domain-containing protein</fullName>
    </submittedName>
</protein>
<sequence length="106" mass="11777">MSEVRRWRESGHLERAVETAGGQEAFDAAMGKMLDEARGWRLADLRKRRGLTQEQVADRMNVSTARVSQIESGAVSTQDVLNRYIEALGGTLKLIADFGDEQLKVA</sequence>
<dbReference type="InterPro" id="IPR010982">
    <property type="entry name" value="Lambda_DNA-bd_dom_sf"/>
</dbReference>
<name>A0A1C6U474_9ACTN</name>
<dbReference type="AlphaFoldDB" id="A0A1C6U474"/>
<dbReference type="SUPFAM" id="SSF47413">
    <property type="entry name" value="lambda repressor-like DNA-binding domains"/>
    <property type="match status" value="1"/>
</dbReference>
<dbReference type="STRING" id="227316.GA0070604_1759"/>
<reference evidence="3" key="1">
    <citation type="submission" date="2016-06" db="EMBL/GenBank/DDBJ databases">
        <authorList>
            <person name="Varghese N."/>
            <person name="Submissions Spin"/>
        </authorList>
    </citation>
    <scope>NUCLEOTIDE SEQUENCE [LARGE SCALE GENOMIC DNA]</scope>
    <source>
        <strain evidence="3">DSM 44814</strain>
    </source>
</reference>
<dbReference type="CDD" id="cd00093">
    <property type="entry name" value="HTH_XRE"/>
    <property type="match status" value="1"/>
</dbReference>
<evidence type="ECO:0000313" key="3">
    <source>
        <dbReference type="Proteomes" id="UP000199696"/>
    </source>
</evidence>
<accession>A0A1C6U474</accession>
<dbReference type="Gene3D" id="1.10.260.40">
    <property type="entry name" value="lambda repressor-like DNA-binding domains"/>
    <property type="match status" value="1"/>
</dbReference>
<evidence type="ECO:0000259" key="1">
    <source>
        <dbReference type="PROSITE" id="PS50943"/>
    </source>
</evidence>
<dbReference type="RefSeq" id="WP_091117100.1">
    <property type="nucleotide sequence ID" value="NZ_FMHY01000002.1"/>
</dbReference>
<keyword evidence="3" id="KW-1185">Reference proteome</keyword>
<dbReference type="PROSITE" id="PS50943">
    <property type="entry name" value="HTH_CROC1"/>
    <property type="match status" value="1"/>
</dbReference>
<dbReference type="SMART" id="SM00530">
    <property type="entry name" value="HTH_XRE"/>
    <property type="match status" value="1"/>
</dbReference>
<gene>
    <name evidence="2" type="ORF">GA0070604_1759</name>
</gene>